<accession>A0AB74UWU1</accession>
<protein>
    <recommendedName>
        <fullName evidence="4">DUF3618 domain-containing protein</fullName>
    </recommendedName>
</protein>
<dbReference type="AlphaFoldDB" id="A0AB74UWU1"/>
<sequence length="71" mass="7857">MTDPAEVSTEALSREVHHLRREVAELSGNVRDLVEAWNTARGVVRFVKVLGQLATAGAAIWVILTMWRGSK</sequence>
<dbReference type="RefSeq" id="WP_395119649.1">
    <property type="nucleotide sequence ID" value="NZ_CP170721.1"/>
</dbReference>
<evidence type="ECO:0000313" key="3">
    <source>
        <dbReference type="EMBL" id="XIA19168.1"/>
    </source>
</evidence>
<evidence type="ECO:0000256" key="2">
    <source>
        <dbReference type="SAM" id="Phobius"/>
    </source>
</evidence>
<evidence type="ECO:0008006" key="4">
    <source>
        <dbReference type="Google" id="ProtNLM"/>
    </source>
</evidence>
<evidence type="ECO:0000256" key="1">
    <source>
        <dbReference type="SAM" id="Coils"/>
    </source>
</evidence>
<keyword evidence="2" id="KW-0472">Membrane</keyword>
<gene>
    <name evidence="3" type="ORF">ACFYG5_03215</name>
</gene>
<feature type="coiled-coil region" evidence="1">
    <location>
        <begin position="9"/>
        <end position="36"/>
    </location>
</feature>
<reference evidence="3" key="1">
    <citation type="submission" date="2024-10" db="EMBL/GenBank/DDBJ databases">
        <authorList>
            <person name="Lesea H.P."/>
            <person name="Kuehl J.V."/>
            <person name="Chandonia J.-M."/>
        </authorList>
    </citation>
    <scope>NUCLEOTIDE SEQUENCE</scope>
    <source>
        <strain evidence="3">FW102-FHT14D07</strain>
    </source>
</reference>
<feature type="transmembrane region" description="Helical" evidence="2">
    <location>
        <begin position="49"/>
        <end position="67"/>
    </location>
</feature>
<name>A0AB74UWU1_9GAMM</name>
<proteinExistence type="predicted"/>
<keyword evidence="2" id="KW-0812">Transmembrane</keyword>
<organism evidence="3">
    <name type="scientific">Rhodanobacter sp. FW102-FHT14D07</name>
    <dbReference type="NCBI Taxonomy" id="3351462"/>
    <lineage>
        <taxon>Bacteria</taxon>
        <taxon>Pseudomonadati</taxon>
        <taxon>Pseudomonadota</taxon>
        <taxon>Gammaproteobacteria</taxon>
        <taxon>Lysobacterales</taxon>
        <taxon>Rhodanobacteraceae</taxon>
        <taxon>Rhodanobacter</taxon>
    </lineage>
</organism>
<dbReference type="EMBL" id="CP170721">
    <property type="protein sequence ID" value="XIA19168.1"/>
    <property type="molecule type" value="Genomic_DNA"/>
</dbReference>
<keyword evidence="2" id="KW-1133">Transmembrane helix</keyword>
<keyword evidence="1" id="KW-0175">Coiled coil</keyword>